<reference evidence="3 4" key="1">
    <citation type="submission" date="2019-03" db="EMBL/GenBank/DDBJ databases">
        <authorList>
            <person name="Gaulin E."/>
            <person name="Dumas B."/>
        </authorList>
    </citation>
    <scope>NUCLEOTIDE SEQUENCE [LARGE SCALE GENOMIC DNA]</scope>
    <source>
        <strain evidence="3">CBS 568.67</strain>
    </source>
</reference>
<sequence length="233" mass="25149">MIGAKGDSMESSTIHGNSDEQCSKDLSKRHQDQRQIRFHVIFITSFLIPMNSTAMDAMNLHTTTSNAPSRVKTTWLIVSAVNWTNSLESTELSFATISSHISHFSTSHKCITVAATGKDPFVKLGYQNDNNVMYSQHLFAASLGTAAIEAVGKGWQAARLCSANTFKDMTLVSAAMKSSTSSVAAALTQSTLPNVDSFNATIATKGANSVVLHDQFKNKNAQLPPWAMGSTRT</sequence>
<dbReference type="AlphaFoldDB" id="A0A485KYQ7"/>
<evidence type="ECO:0000256" key="1">
    <source>
        <dbReference type="SAM" id="MobiDB-lite"/>
    </source>
</evidence>
<gene>
    <name evidence="3" type="primary">Aste57867_13538</name>
    <name evidence="2" type="ORF">As57867_013488</name>
    <name evidence="3" type="ORF">ASTE57867_13538</name>
</gene>
<accession>A0A485KYQ7</accession>
<proteinExistence type="predicted"/>
<dbReference type="EMBL" id="VJMH01005462">
    <property type="protein sequence ID" value="KAF0695644.1"/>
    <property type="molecule type" value="Genomic_DNA"/>
</dbReference>
<organism evidence="3 4">
    <name type="scientific">Aphanomyces stellatus</name>
    <dbReference type="NCBI Taxonomy" id="120398"/>
    <lineage>
        <taxon>Eukaryota</taxon>
        <taxon>Sar</taxon>
        <taxon>Stramenopiles</taxon>
        <taxon>Oomycota</taxon>
        <taxon>Saprolegniomycetes</taxon>
        <taxon>Saprolegniales</taxon>
        <taxon>Verrucalvaceae</taxon>
        <taxon>Aphanomyces</taxon>
    </lineage>
</organism>
<dbReference type="EMBL" id="CAADRA010005483">
    <property type="protein sequence ID" value="VFT90376.1"/>
    <property type="molecule type" value="Genomic_DNA"/>
</dbReference>
<feature type="region of interest" description="Disordered" evidence="1">
    <location>
        <begin position="1"/>
        <end position="28"/>
    </location>
</feature>
<dbReference type="Proteomes" id="UP000332933">
    <property type="component" value="Unassembled WGS sequence"/>
</dbReference>
<reference evidence="2" key="2">
    <citation type="submission" date="2019-06" db="EMBL/GenBank/DDBJ databases">
        <title>Genomics analysis of Aphanomyces spp. identifies a new class of oomycete effector associated with host adaptation.</title>
        <authorList>
            <person name="Gaulin E."/>
        </authorList>
    </citation>
    <scope>NUCLEOTIDE SEQUENCE</scope>
    <source>
        <strain evidence="2">CBS 578.67</strain>
    </source>
</reference>
<feature type="compositionally biased region" description="Basic and acidic residues" evidence="1">
    <location>
        <begin position="17"/>
        <end position="28"/>
    </location>
</feature>
<name>A0A485KYQ7_9STRA</name>
<protein>
    <submittedName>
        <fullName evidence="3">Aste57867_13538 protein</fullName>
    </submittedName>
</protein>
<evidence type="ECO:0000313" key="2">
    <source>
        <dbReference type="EMBL" id="KAF0695644.1"/>
    </source>
</evidence>
<evidence type="ECO:0000313" key="4">
    <source>
        <dbReference type="Proteomes" id="UP000332933"/>
    </source>
</evidence>
<evidence type="ECO:0000313" key="3">
    <source>
        <dbReference type="EMBL" id="VFT90376.1"/>
    </source>
</evidence>
<keyword evidence="4" id="KW-1185">Reference proteome</keyword>